<gene>
    <name evidence="1" type="ORF">A2304_02205</name>
</gene>
<reference evidence="1 2" key="1">
    <citation type="journal article" date="2016" name="Nat. Commun.">
        <title>Thousands of microbial genomes shed light on interconnected biogeochemical processes in an aquifer system.</title>
        <authorList>
            <person name="Anantharaman K."/>
            <person name="Brown C.T."/>
            <person name="Hug L.A."/>
            <person name="Sharon I."/>
            <person name="Castelle C.J."/>
            <person name="Probst A.J."/>
            <person name="Thomas B.C."/>
            <person name="Singh A."/>
            <person name="Wilkins M.J."/>
            <person name="Karaoz U."/>
            <person name="Brodie E.L."/>
            <person name="Williams K.H."/>
            <person name="Hubbard S.S."/>
            <person name="Banfield J.F."/>
        </authorList>
    </citation>
    <scope>NUCLEOTIDE SEQUENCE [LARGE SCALE GENOMIC DNA]</scope>
</reference>
<comment type="caution">
    <text evidence="1">The sequence shown here is derived from an EMBL/GenBank/DDBJ whole genome shotgun (WGS) entry which is preliminary data.</text>
</comment>
<dbReference type="EMBL" id="MGFE01000020">
    <property type="protein sequence ID" value="OGL98482.1"/>
    <property type="molecule type" value="Genomic_DNA"/>
</dbReference>
<name>A0A1F7W6S1_9BACT</name>
<accession>A0A1F7W6S1</accession>
<evidence type="ECO:0008006" key="3">
    <source>
        <dbReference type="Google" id="ProtNLM"/>
    </source>
</evidence>
<sequence length="109" mass="12014">MVDVIMDADVARRTEVRFFESADAAMEAVRSGTWPDAVVSDEGLPGTSGSAMLQAWRKADWLGKFLLCSGGYSQLDGVRLLELQADFMLKNNPVAVARWVNAKAKEHLR</sequence>
<dbReference type="InterPro" id="IPR011006">
    <property type="entry name" value="CheY-like_superfamily"/>
</dbReference>
<evidence type="ECO:0000313" key="2">
    <source>
        <dbReference type="Proteomes" id="UP000176501"/>
    </source>
</evidence>
<evidence type="ECO:0000313" key="1">
    <source>
        <dbReference type="EMBL" id="OGL98482.1"/>
    </source>
</evidence>
<dbReference type="SUPFAM" id="SSF52172">
    <property type="entry name" value="CheY-like"/>
    <property type="match status" value="1"/>
</dbReference>
<dbReference type="AlphaFoldDB" id="A0A1F7W6S1"/>
<dbReference type="Proteomes" id="UP000176501">
    <property type="component" value="Unassembled WGS sequence"/>
</dbReference>
<dbReference type="Gene3D" id="3.40.50.2300">
    <property type="match status" value="1"/>
</dbReference>
<proteinExistence type="predicted"/>
<protein>
    <recommendedName>
        <fullName evidence="3">Response regulatory domain-containing protein</fullName>
    </recommendedName>
</protein>
<organism evidence="1 2">
    <name type="scientific">Candidatus Uhrbacteria bacterium RIFOXYB2_FULL_57_15</name>
    <dbReference type="NCBI Taxonomy" id="1802422"/>
    <lineage>
        <taxon>Bacteria</taxon>
        <taxon>Candidatus Uhriibacteriota</taxon>
    </lineage>
</organism>